<dbReference type="InterPro" id="IPR029044">
    <property type="entry name" value="Nucleotide-diphossugar_trans"/>
</dbReference>
<dbReference type="SUPFAM" id="SSF53448">
    <property type="entry name" value="Nucleotide-diphospho-sugar transferases"/>
    <property type="match status" value="1"/>
</dbReference>
<dbReference type="EMBL" id="UINC01198675">
    <property type="protein sequence ID" value="SVE16743.1"/>
    <property type="molecule type" value="Genomic_DNA"/>
</dbReference>
<sequence>DSPIANEAESIILVWGDVPFLKRETVAKVVDTHWTNGNSFTFASRHVDSAYTIISRDEFDQVIEVIETRENGLKPSSGERDIGLFVFNQKCVMEALEEELPNKYGKLTSGHGFLYIIKHLVSRGFRVEALPIAKEQELISLNKLSDLNLPIGDSV</sequence>
<evidence type="ECO:0000313" key="1">
    <source>
        <dbReference type="EMBL" id="SVE16743.1"/>
    </source>
</evidence>
<dbReference type="Gene3D" id="3.90.550.10">
    <property type="entry name" value="Spore Coat Polysaccharide Biosynthesis Protein SpsA, Chain A"/>
    <property type="match status" value="1"/>
</dbReference>
<name>A0A383BA85_9ZZZZ</name>
<organism evidence="1">
    <name type="scientific">marine metagenome</name>
    <dbReference type="NCBI Taxonomy" id="408172"/>
    <lineage>
        <taxon>unclassified sequences</taxon>
        <taxon>metagenomes</taxon>
        <taxon>ecological metagenomes</taxon>
    </lineage>
</organism>
<feature type="non-terminal residue" evidence="1">
    <location>
        <position position="1"/>
    </location>
</feature>
<accession>A0A383BA85</accession>
<gene>
    <name evidence="1" type="ORF">METZ01_LOCUS469597</name>
</gene>
<proteinExistence type="predicted"/>
<protein>
    <recommendedName>
        <fullName evidence="2">MobA-like NTP transferase domain-containing protein</fullName>
    </recommendedName>
</protein>
<evidence type="ECO:0008006" key="2">
    <source>
        <dbReference type="Google" id="ProtNLM"/>
    </source>
</evidence>
<dbReference type="AlphaFoldDB" id="A0A383BA85"/>
<reference evidence="1" key="1">
    <citation type="submission" date="2018-05" db="EMBL/GenBank/DDBJ databases">
        <authorList>
            <person name="Lanie J.A."/>
            <person name="Ng W.-L."/>
            <person name="Kazmierczak K.M."/>
            <person name="Andrzejewski T.M."/>
            <person name="Davidsen T.M."/>
            <person name="Wayne K.J."/>
            <person name="Tettelin H."/>
            <person name="Glass J.I."/>
            <person name="Rusch D."/>
            <person name="Podicherti R."/>
            <person name="Tsui H.-C.T."/>
            <person name="Winkler M.E."/>
        </authorList>
    </citation>
    <scope>NUCLEOTIDE SEQUENCE</scope>
</reference>